<sequence length="143" mass="16084">MMLLSFLFCLPYMIVLQNLSEDFQNALSVHSGWGRVSPFGGSQAHSNTYSNHNSSGNLAMDARLSNPWIEHRTNFYRISSVSLTGRDVCFTLILRKIKSLTHFSCFLSRLRRPPPLARLGLLQTRLAESLGDDIVSWGDPLVV</sequence>
<organism evidence="2 3">
    <name type="scientific">Aspergillus ruber (strain CBS 135680)</name>
    <dbReference type="NCBI Taxonomy" id="1388766"/>
    <lineage>
        <taxon>Eukaryota</taxon>
        <taxon>Fungi</taxon>
        <taxon>Dikarya</taxon>
        <taxon>Ascomycota</taxon>
        <taxon>Pezizomycotina</taxon>
        <taxon>Eurotiomycetes</taxon>
        <taxon>Eurotiomycetidae</taxon>
        <taxon>Eurotiales</taxon>
        <taxon>Aspergillaceae</taxon>
        <taxon>Aspergillus</taxon>
        <taxon>Aspergillus subgen. Aspergillus</taxon>
    </lineage>
</organism>
<accession>A0A017SKG4</accession>
<dbReference type="HOGENOM" id="CLU_1805773_0_0_1"/>
<proteinExistence type="predicted"/>
<dbReference type="AlphaFoldDB" id="A0A017SKG4"/>
<evidence type="ECO:0000313" key="2">
    <source>
        <dbReference type="EMBL" id="EYE97427.1"/>
    </source>
</evidence>
<evidence type="ECO:0000313" key="3">
    <source>
        <dbReference type="Proteomes" id="UP000019804"/>
    </source>
</evidence>
<feature type="signal peptide" evidence="1">
    <location>
        <begin position="1"/>
        <end position="17"/>
    </location>
</feature>
<name>A0A017SKG4_ASPRC</name>
<dbReference type="GeneID" id="63693366"/>
<keyword evidence="3" id="KW-1185">Reference proteome</keyword>
<dbReference type="Proteomes" id="UP000019804">
    <property type="component" value="Unassembled WGS sequence"/>
</dbReference>
<dbReference type="EMBL" id="KK088415">
    <property type="protein sequence ID" value="EYE97427.1"/>
    <property type="molecule type" value="Genomic_DNA"/>
</dbReference>
<gene>
    <name evidence="2" type="ORF">EURHEDRAFT_293537</name>
</gene>
<dbReference type="RefSeq" id="XP_040641115.1">
    <property type="nucleotide sequence ID" value="XM_040778242.1"/>
</dbReference>
<feature type="chain" id="PRO_5001499593" evidence="1">
    <location>
        <begin position="18"/>
        <end position="143"/>
    </location>
</feature>
<evidence type="ECO:0000256" key="1">
    <source>
        <dbReference type="SAM" id="SignalP"/>
    </source>
</evidence>
<keyword evidence="1" id="KW-0732">Signal</keyword>
<reference evidence="3" key="1">
    <citation type="journal article" date="2014" name="Nat. Commun.">
        <title>Genomic adaptations of the halophilic Dead Sea filamentous fungus Eurotium rubrum.</title>
        <authorList>
            <person name="Kis-Papo T."/>
            <person name="Weig A.R."/>
            <person name="Riley R."/>
            <person name="Persoh D."/>
            <person name="Salamov A."/>
            <person name="Sun H."/>
            <person name="Lipzen A."/>
            <person name="Wasser S.P."/>
            <person name="Rambold G."/>
            <person name="Grigoriev I.V."/>
            <person name="Nevo E."/>
        </authorList>
    </citation>
    <scope>NUCLEOTIDE SEQUENCE [LARGE SCALE GENOMIC DNA]</scope>
    <source>
        <strain evidence="3">CBS 135680</strain>
    </source>
</reference>
<protein>
    <submittedName>
        <fullName evidence="2">Uncharacterized protein</fullName>
    </submittedName>
</protein>